<keyword evidence="1" id="KW-1015">Disulfide bond</keyword>
<dbReference type="FunFam" id="2.60.40.10:FF:000283">
    <property type="entry name" value="Immunoglobulin kappa constant"/>
    <property type="match status" value="1"/>
</dbReference>
<sequence length="138" mass="14436">MKIIQTTGCGGAVGWTTVLLSSGSGVRVPLGVPCNAAPVLTVLPPSSQEVSGKNKATLTCLANKGFPSDWKLEWTVDGRTKPGDASRGLLDKDGKYSWSSTLTLPADEWTKAGTVVCKATQGSQTPVLETMKRADCPV</sequence>
<reference evidence="4 5" key="1">
    <citation type="submission" date="2019-04" db="EMBL/GenBank/DDBJ databases">
        <authorList>
            <consortium name="Wellcome Sanger Institute Data Sharing"/>
        </authorList>
    </citation>
    <scope>NUCLEOTIDE SEQUENCE [LARGE SCALE GENOMIC DNA]</scope>
</reference>
<dbReference type="Ensembl" id="ENSSFOT00015077687.1">
    <property type="protein sequence ID" value="ENSSFOP00015055830.1"/>
    <property type="gene ID" value="ENSSFOG00015030316.1"/>
</dbReference>
<dbReference type="SUPFAM" id="SSF48726">
    <property type="entry name" value="Immunoglobulin"/>
    <property type="match status" value="1"/>
</dbReference>
<accession>A0A8C9VX94</accession>
<proteinExistence type="predicted"/>
<dbReference type="InterPro" id="IPR013783">
    <property type="entry name" value="Ig-like_fold"/>
</dbReference>
<evidence type="ECO:0000313" key="4">
    <source>
        <dbReference type="Ensembl" id="ENSSFOP00015066324.1"/>
    </source>
</evidence>
<name>A0A8C9VX94_SCLFO</name>
<dbReference type="Pfam" id="PF07654">
    <property type="entry name" value="C1-set"/>
    <property type="match status" value="1"/>
</dbReference>
<dbReference type="InterPro" id="IPR036179">
    <property type="entry name" value="Ig-like_dom_sf"/>
</dbReference>
<organism evidence="4 5">
    <name type="scientific">Scleropages formosus</name>
    <name type="common">Asian bonytongue</name>
    <name type="synonym">Osteoglossum formosum</name>
    <dbReference type="NCBI Taxonomy" id="113540"/>
    <lineage>
        <taxon>Eukaryota</taxon>
        <taxon>Metazoa</taxon>
        <taxon>Chordata</taxon>
        <taxon>Craniata</taxon>
        <taxon>Vertebrata</taxon>
        <taxon>Euteleostomi</taxon>
        <taxon>Actinopterygii</taxon>
        <taxon>Neopterygii</taxon>
        <taxon>Teleostei</taxon>
        <taxon>Osteoglossocephala</taxon>
        <taxon>Osteoglossomorpha</taxon>
        <taxon>Osteoglossiformes</taxon>
        <taxon>Osteoglossidae</taxon>
        <taxon>Scleropages</taxon>
    </lineage>
</organism>
<dbReference type="Ensembl" id="ENSSFOT00015063856.1">
    <property type="protein sequence ID" value="ENSSFOP00015066324.1"/>
    <property type="gene ID" value="ENSSFOG00015031590.1"/>
</dbReference>
<dbReference type="GeneTree" id="ENSGT01030000234589"/>
<protein>
    <recommendedName>
        <fullName evidence="3">Ig-like domain-containing protein</fullName>
    </recommendedName>
</protein>
<dbReference type="InterPro" id="IPR003597">
    <property type="entry name" value="Ig_C1-set"/>
</dbReference>
<evidence type="ECO:0000313" key="5">
    <source>
        <dbReference type="Proteomes" id="UP000694397"/>
    </source>
</evidence>
<dbReference type="Proteomes" id="UP000694397">
    <property type="component" value="Unassembled WGS sequence"/>
</dbReference>
<dbReference type="AlphaFoldDB" id="A0A8C9VX94"/>
<evidence type="ECO:0000256" key="1">
    <source>
        <dbReference type="ARBA" id="ARBA00023157"/>
    </source>
</evidence>
<feature type="domain" description="Ig-like" evidence="3">
    <location>
        <begin position="38"/>
        <end position="129"/>
    </location>
</feature>
<dbReference type="Proteomes" id="UP000694397">
    <property type="component" value="Chromosome 6"/>
</dbReference>
<evidence type="ECO:0000256" key="2">
    <source>
        <dbReference type="ARBA" id="ARBA00023319"/>
    </source>
</evidence>
<dbReference type="Gene3D" id="2.60.40.10">
    <property type="entry name" value="Immunoglobulins"/>
    <property type="match status" value="1"/>
</dbReference>
<dbReference type="PROSITE" id="PS50835">
    <property type="entry name" value="IG_LIKE"/>
    <property type="match status" value="1"/>
</dbReference>
<evidence type="ECO:0000259" key="3">
    <source>
        <dbReference type="PROSITE" id="PS50835"/>
    </source>
</evidence>
<dbReference type="OrthoDB" id="8805761at2759"/>
<dbReference type="SMART" id="SM00407">
    <property type="entry name" value="IGc1"/>
    <property type="match status" value="1"/>
</dbReference>
<keyword evidence="2" id="KW-0393">Immunoglobulin domain</keyword>
<dbReference type="InterPro" id="IPR007110">
    <property type="entry name" value="Ig-like_dom"/>
</dbReference>
<dbReference type="PANTHER" id="PTHR23411">
    <property type="entry name" value="TAPASIN"/>
    <property type="match status" value="1"/>
</dbReference>
<dbReference type="InterPro" id="IPR050380">
    <property type="entry name" value="Immune_Resp_Modulators"/>
</dbReference>
<reference evidence="4" key="2">
    <citation type="submission" date="2025-05" db="UniProtKB">
        <authorList>
            <consortium name="Ensembl"/>
        </authorList>
    </citation>
    <scope>IDENTIFICATION</scope>
</reference>
<keyword evidence="5" id="KW-1185">Reference proteome</keyword>